<reference evidence="1 2" key="1">
    <citation type="submission" date="2020-07" db="EMBL/GenBank/DDBJ databases">
        <title>Genomic Encyclopedia of Type Strains, Phase IV (KMG-V): Genome sequencing to study the core and pangenomes of soil and plant-associated prokaryotes.</title>
        <authorList>
            <person name="Whitman W."/>
        </authorList>
    </citation>
    <scope>NUCLEOTIDE SEQUENCE [LARGE SCALE GENOMIC DNA]</scope>
    <source>
        <strain evidence="1 2">AN3</strain>
    </source>
</reference>
<sequence length="153" mass="17280">MTALYGMGNSLTIDSCVLAQMFASITPYAPSNDTARSWRTWNVCATIRKKSHDCSPFWQQFKLGIAVAFEWSLPGSSIHLTVAMEREAVVVRLAAFIPVFAKSNIYSEREEITSGSVVHTLSKIYYRIGDTKQAFNRDCRQMSYNRNGLDLPR</sequence>
<comment type="caution">
    <text evidence="1">The sequence shown here is derived from an EMBL/GenBank/DDBJ whole genome shotgun (WGS) entry which is preliminary data.</text>
</comment>
<evidence type="ECO:0000313" key="1">
    <source>
        <dbReference type="EMBL" id="MBA8882053.1"/>
    </source>
</evidence>
<evidence type="ECO:0000313" key="2">
    <source>
        <dbReference type="Proteomes" id="UP000549052"/>
    </source>
</evidence>
<name>A0A839EN83_9HYPH</name>
<organism evidence="1 2">
    <name type="scientific">Phyllobacterium myrsinacearum</name>
    <dbReference type="NCBI Taxonomy" id="28101"/>
    <lineage>
        <taxon>Bacteria</taxon>
        <taxon>Pseudomonadati</taxon>
        <taxon>Pseudomonadota</taxon>
        <taxon>Alphaproteobacteria</taxon>
        <taxon>Hyphomicrobiales</taxon>
        <taxon>Phyllobacteriaceae</taxon>
        <taxon>Phyllobacterium</taxon>
    </lineage>
</organism>
<dbReference type="EMBL" id="JACGXN010000022">
    <property type="protein sequence ID" value="MBA8882053.1"/>
    <property type="molecule type" value="Genomic_DNA"/>
</dbReference>
<protein>
    <submittedName>
        <fullName evidence="1">Uncharacterized protein</fullName>
    </submittedName>
</protein>
<dbReference type="Proteomes" id="UP000549052">
    <property type="component" value="Unassembled WGS sequence"/>
</dbReference>
<keyword evidence="2" id="KW-1185">Reference proteome</keyword>
<dbReference type="AlphaFoldDB" id="A0A839EN83"/>
<gene>
    <name evidence="1" type="ORF">FHW16_005801</name>
</gene>
<accession>A0A839EN83</accession>
<proteinExistence type="predicted"/>